<gene>
    <name evidence="10" type="ORF">GQR93_07845</name>
</gene>
<dbReference type="AlphaFoldDB" id="A0A6P1EBH4"/>
<dbReference type="UniPathway" id="UPA00060"/>
<dbReference type="InterPro" id="IPR004305">
    <property type="entry name" value="Thiaminase-2/PQQC"/>
</dbReference>
<comment type="subunit">
    <text evidence="4">Homotetramer.</text>
</comment>
<keyword evidence="7" id="KW-0784">Thiamine biosynthesis</keyword>
<dbReference type="SMR" id="A0A6P1EBH4"/>
<dbReference type="GO" id="GO:0050334">
    <property type="term" value="F:thiaminase activity"/>
    <property type="evidence" value="ECO:0007669"/>
    <property type="project" value="UniProtKB-EC"/>
</dbReference>
<evidence type="ECO:0000313" key="11">
    <source>
        <dbReference type="Proteomes" id="UP000465035"/>
    </source>
</evidence>
<evidence type="ECO:0000256" key="3">
    <source>
        <dbReference type="ARBA" id="ARBA00010264"/>
    </source>
</evidence>
<evidence type="ECO:0000256" key="4">
    <source>
        <dbReference type="ARBA" id="ARBA00011881"/>
    </source>
</evidence>
<dbReference type="GO" id="GO:0009229">
    <property type="term" value="P:thiamine diphosphate biosynthetic process"/>
    <property type="evidence" value="ECO:0007669"/>
    <property type="project" value="UniProtKB-UniPathway"/>
</dbReference>
<dbReference type="Gene3D" id="1.20.910.10">
    <property type="entry name" value="Heme oxygenase-like"/>
    <property type="match status" value="1"/>
</dbReference>
<comment type="catalytic activity">
    <reaction evidence="1">
        <text>4-amino-5-aminomethyl-2-methylpyrimidine + H2O = 4-amino-5-hydroxymethyl-2-methylpyrimidine + NH4(+)</text>
        <dbReference type="Rhea" id="RHEA:31799"/>
        <dbReference type="ChEBI" id="CHEBI:15377"/>
        <dbReference type="ChEBI" id="CHEBI:16892"/>
        <dbReference type="ChEBI" id="CHEBI:28938"/>
        <dbReference type="ChEBI" id="CHEBI:63416"/>
        <dbReference type="EC" id="3.5.99.2"/>
    </reaction>
</comment>
<dbReference type="Pfam" id="PF03070">
    <property type="entry name" value="TENA_THI-4"/>
    <property type="match status" value="1"/>
</dbReference>
<evidence type="ECO:0000256" key="7">
    <source>
        <dbReference type="ARBA" id="ARBA00022977"/>
    </source>
</evidence>
<dbReference type="InterPro" id="IPR016084">
    <property type="entry name" value="Haem_Oase-like_multi-hlx"/>
</dbReference>
<evidence type="ECO:0000259" key="9">
    <source>
        <dbReference type="Pfam" id="PF03070"/>
    </source>
</evidence>
<dbReference type="EC" id="3.5.99.2" evidence="5"/>
<sequence>MSFSQSLIKDAQPYLEANKQNSFIQDVISNRLSPDVLNYYIQQDLRYADAETIVQTQLITKSKTIEDQRLFADQLSAHLRTVSDLFEALTKNVEHDWPNQRDQTIQPVTFLYREHILSQAREGSLLNVLAPFEAGIWMYIELGKYLEATGKIKSGNNFYTWVQDVQDPDLAGLGGISKRFLAIIDREAEKADQAQLTYVRKQFLRSCLLEWYFWDAASRQLTWDDFDKLAFKNDGSGLL</sequence>
<dbReference type="GO" id="GO:0009228">
    <property type="term" value="P:thiamine biosynthetic process"/>
    <property type="evidence" value="ECO:0007669"/>
    <property type="project" value="UniProtKB-KW"/>
</dbReference>
<dbReference type="CDD" id="cd19360">
    <property type="entry name" value="TenA_C_SaTenA-like"/>
    <property type="match status" value="1"/>
</dbReference>
<evidence type="ECO:0000256" key="1">
    <source>
        <dbReference type="ARBA" id="ARBA00001881"/>
    </source>
</evidence>
<comment type="catalytic activity">
    <reaction evidence="8">
        <text>thiamine + H2O = 5-(2-hydroxyethyl)-4-methylthiazole + 4-amino-5-hydroxymethyl-2-methylpyrimidine + H(+)</text>
        <dbReference type="Rhea" id="RHEA:17509"/>
        <dbReference type="ChEBI" id="CHEBI:15377"/>
        <dbReference type="ChEBI" id="CHEBI:15378"/>
        <dbReference type="ChEBI" id="CHEBI:16892"/>
        <dbReference type="ChEBI" id="CHEBI:17957"/>
        <dbReference type="ChEBI" id="CHEBI:18385"/>
        <dbReference type="EC" id="3.5.99.2"/>
    </reaction>
</comment>
<evidence type="ECO:0000256" key="2">
    <source>
        <dbReference type="ARBA" id="ARBA00004948"/>
    </source>
</evidence>
<organism evidence="10 11">
    <name type="scientific">Lentilactobacillus hilgardii</name>
    <name type="common">Lactobacillus hilgardii</name>
    <dbReference type="NCBI Taxonomy" id="1588"/>
    <lineage>
        <taxon>Bacteria</taxon>
        <taxon>Bacillati</taxon>
        <taxon>Bacillota</taxon>
        <taxon>Bacilli</taxon>
        <taxon>Lactobacillales</taxon>
        <taxon>Lactobacillaceae</taxon>
        <taxon>Lentilactobacillus</taxon>
    </lineage>
</organism>
<accession>A0A6P1EBH4</accession>
<comment type="similarity">
    <text evidence="3">Belongs to the TenA family.</text>
</comment>
<dbReference type="GeneID" id="69058271"/>
<evidence type="ECO:0000256" key="5">
    <source>
        <dbReference type="ARBA" id="ARBA00012684"/>
    </source>
</evidence>
<evidence type="ECO:0000313" key="10">
    <source>
        <dbReference type="EMBL" id="QHB52103.1"/>
    </source>
</evidence>
<dbReference type="EMBL" id="CP047121">
    <property type="protein sequence ID" value="QHB52103.1"/>
    <property type="molecule type" value="Genomic_DNA"/>
</dbReference>
<protein>
    <recommendedName>
        <fullName evidence="6">Aminopyrimidine aminohydrolase</fullName>
        <ecNumber evidence="5">3.5.99.2</ecNumber>
    </recommendedName>
</protein>
<feature type="domain" description="Thiaminase-2/PQQC" evidence="9">
    <location>
        <begin position="23"/>
        <end position="219"/>
    </location>
</feature>
<evidence type="ECO:0000256" key="6">
    <source>
        <dbReference type="ARBA" id="ARBA00013647"/>
    </source>
</evidence>
<dbReference type="RefSeq" id="WP_003554075.1">
    <property type="nucleotide sequence ID" value="NZ_CABKOL010000102.1"/>
</dbReference>
<dbReference type="Proteomes" id="UP000465035">
    <property type="component" value="Chromosome"/>
</dbReference>
<proteinExistence type="inferred from homology"/>
<dbReference type="SUPFAM" id="SSF48613">
    <property type="entry name" value="Heme oxygenase-like"/>
    <property type="match status" value="1"/>
</dbReference>
<evidence type="ECO:0000256" key="8">
    <source>
        <dbReference type="ARBA" id="ARBA00048337"/>
    </source>
</evidence>
<comment type="pathway">
    <text evidence="2">Cofactor biosynthesis; thiamine diphosphate biosynthesis.</text>
</comment>
<name>A0A6P1EBH4_LENHI</name>
<reference evidence="10 11" key="1">
    <citation type="submission" date="2019-12" db="EMBL/GenBank/DDBJ databases">
        <title>Lactobacillus hilgardii FLUB.</title>
        <authorList>
            <person name="Gustaw K."/>
        </authorList>
    </citation>
    <scope>NUCLEOTIDE SEQUENCE [LARGE SCALE GENOMIC DNA]</scope>
    <source>
        <strain evidence="10 11">FLUB</strain>
    </source>
</reference>